<dbReference type="PANTHER" id="PTHR43576:SF3">
    <property type="entry name" value="ALPHA-L-ARABINOFURANOSIDASE C"/>
    <property type="match status" value="1"/>
</dbReference>
<organism evidence="3">
    <name type="scientific">uncultured Agrobacterium sp</name>
    <dbReference type="NCBI Taxonomy" id="157277"/>
    <lineage>
        <taxon>Bacteria</taxon>
        <taxon>Pseudomonadati</taxon>
        <taxon>Pseudomonadota</taxon>
        <taxon>Alphaproteobacteria</taxon>
        <taxon>Hyphomicrobiales</taxon>
        <taxon>Rhizobiaceae</taxon>
        <taxon>Rhizobium/Agrobacterium group</taxon>
        <taxon>Agrobacterium</taxon>
        <taxon>environmental samples</taxon>
    </lineage>
</organism>
<dbReference type="SUPFAM" id="SSF51445">
    <property type="entry name" value="(Trans)glycosidases"/>
    <property type="match status" value="1"/>
</dbReference>
<dbReference type="PANTHER" id="PTHR43576">
    <property type="entry name" value="ALPHA-L-ARABINOFURANOSIDASE C-RELATED"/>
    <property type="match status" value="1"/>
</dbReference>
<name>A0A060CIC6_9HYPH</name>
<feature type="region of interest" description="Disordered" evidence="1">
    <location>
        <begin position="14"/>
        <end position="40"/>
    </location>
</feature>
<feature type="domain" description="Alpha-L-arabinofuranosidase 1 catalytic" evidence="2">
    <location>
        <begin position="27"/>
        <end position="78"/>
    </location>
</feature>
<sequence length="87" mass="9986">RRRIPYRCHRLGQAPERYPSSDIPAATSSPATNWEDGVGPKEMRPVKLDLAWFTTETNEFGMQEFHKWLDTVGAVPMMDGQPRDPWA</sequence>
<dbReference type="Gene3D" id="3.20.20.80">
    <property type="entry name" value="Glycosidases"/>
    <property type="match status" value="1"/>
</dbReference>
<evidence type="ECO:0000259" key="2">
    <source>
        <dbReference type="Pfam" id="PF22848"/>
    </source>
</evidence>
<dbReference type="Pfam" id="PF22848">
    <property type="entry name" value="ASD1_dom"/>
    <property type="match status" value="1"/>
</dbReference>
<dbReference type="InterPro" id="IPR055235">
    <property type="entry name" value="ASD1_cat"/>
</dbReference>
<protein>
    <submittedName>
        <fullName evidence="3">CAZy families GH51 protein</fullName>
    </submittedName>
</protein>
<dbReference type="AlphaFoldDB" id="A0A060CIC6"/>
<accession>A0A060CIC6</accession>
<dbReference type="GO" id="GO:0000272">
    <property type="term" value="P:polysaccharide catabolic process"/>
    <property type="evidence" value="ECO:0007669"/>
    <property type="project" value="TreeGrafter"/>
</dbReference>
<dbReference type="EMBL" id="KF127606">
    <property type="protein sequence ID" value="AIA94964.1"/>
    <property type="molecule type" value="Genomic_DNA"/>
</dbReference>
<evidence type="ECO:0000313" key="3">
    <source>
        <dbReference type="EMBL" id="AIA94964.1"/>
    </source>
</evidence>
<feature type="non-terminal residue" evidence="3">
    <location>
        <position position="1"/>
    </location>
</feature>
<dbReference type="InterPro" id="IPR017853">
    <property type="entry name" value="GH"/>
</dbReference>
<reference evidence="3" key="1">
    <citation type="journal article" date="2013" name="Environ. Microbiol.">
        <title>Seasonally variable intestinal metagenomes of the red palm weevil (Rhynchophorus ferrugineus).</title>
        <authorList>
            <person name="Jia S."/>
            <person name="Zhang X."/>
            <person name="Zhang G."/>
            <person name="Yin A."/>
            <person name="Zhang S."/>
            <person name="Li F."/>
            <person name="Wang L."/>
            <person name="Zhao D."/>
            <person name="Yun Q."/>
            <person name="Tala"/>
            <person name="Wang J."/>
            <person name="Sun G."/>
            <person name="Baabdullah M."/>
            <person name="Yu X."/>
            <person name="Hu S."/>
            <person name="Al-Mssallem I.S."/>
            <person name="Yu J."/>
        </authorList>
    </citation>
    <scope>NUCLEOTIDE SEQUENCE</scope>
</reference>
<evidence type="ECO:0000256" key="1">
    <source>
        <dbReference type="SAM" id="MobiDB-lite"/>
    </source>
</evidence>
<proteinExistence type="predicted"/>